<evidence type="ECO:0000313" key="5">
    <source>
        <dbReference type="EMBL" id="MBF7127812.1"/>
    </source>
</evidence>
<dbReference type="GO" id="GO:0016491">
    <property type="term" value="F:oxidoreductase activity"/>
    <property type="evidence" value="ECO:0007669"/>
    <property type="project" value="UniProtKB-KW"/>
</dbReference>
<dbReference type="Proteomes" id="UP001194632">
    <property type="component" value="Unassembled WGS sequence"/>
</dbReference>
<evidence type="ECO:0000313" key="2">
    <source>
        <dbReference type="EMBL" id="ARW19308.1"/>
    </source>
</evidence>
<reference evidence="7" key="4">
    <citation type="submission" date="2020-03" db="EMBL/GenBank/DDBJ databases">
        <title>SpeciesPrimer: A bioinformatics pipeline dedicated to the design of qPCR primers for the quantification of bacterial species.</title>
        <authorList>
            <person name="Dreier M."/>
            <person name="Berthoud H."/>
            <person name="Shani N."/>
            <person name="Wechsler D."/>
            <person name="Junier P."/>
        </authorList>
    </citation>
    <scope>NUCLEOTIDE SEQUENCE [LARGE SCALE GENOMIC DNA]</scope>
    <source>
        <strain evidence="7">FAM13073</strain>
    </source>
</reference>
<dbReference type="Proteomes" id="UP000743107">
    <property type="component" value="Unassembled WGS sequence"/>
</dbReference>
<feature type="domain" description="NADPH-dependent FMN reductase-like" evidence="1">
    <location>
        <begin position="3"/>
        <end position="146"/>
    </location>
</feature>
<proteinExistence type="predicted"/>
<dbReference type="SUPFAM" id="SSF52218">
    <property type="entry name" value="Flavoproteins"/>
    <property type="match status" value="1"/>
</dbReference>
<dbReference type="Gene3D" id="3.40.50.360">
    <property type="match status" value="1"/>
</dbReference>
<reference evidence="2 6" key="1">
    <citation type="submission" date="2017-05" db="EMBL/GenBank/DDBJ databases">
        <title>Genome sequence of Pediococcus pentosaceus strain SRCM100892.</title>
        <authorList>
            <person name="Cho S.H."/>
        </authorList>
    </citation>
    <scope>NUCLEOTIDE SEQUENCE [LARGE SCALE GENOMIC DNA]</scope>
    <source>
        <strain evidence="2 6">SRCM100892</strain>
    </source>
</reference>
<dbReference type="GO" id="GO:0005829">
    <property type="term" value="C:cytosol"/>
    <property type="evidence" value="ECO:0007669"/>
    <property type="project" value="TreeGrafter"/>
</dbReference>
<dbReference type="Pfam" id="PF03358">
    <property type="entry name" value="FMN_red"/>
    <property type="match status" value="1"/>
</dbReference>
<accession>A0A0Q0U495</accession>
<dbReference type="AlphaFoldDB" id="A0A0Q0U495"/>
<accession>A0A8G0ZK72</accession>
<dbReference type="InterPro" id="IPR029039">
    <property type="entry name" value="Flavoprotein-like_sf"/>
</dbReference>
<evidence type="ECO:0000313" key="7">
    <source>
        <dbReference type="Proteomes" id="UP000472573"/>
    </source>
</evidence>
<evidence type="ECO:0000313" key="3">
    <source>
        <dbReference type="EMBL" id="KAF0412941.1"/>
    </source>
</evidence>
<keyword evidence="7" id="KW-1185">Reference proteome</keyword>
<dbReference type="EMBL" id="CP021474">
    <property type="protein sequence ID" value="ARW19308.1"/>
    <property type="molecule type" value="Genomic_DNA"/>
</dbReference>
<dbReference type="EMBL" id="JADOFP010000003">
    <property type="protein sequence ID" value="MBF7114742.1"/>
    <property type="molecule type" value="Genomic_DNA"/>
</dbReference>
<dbReference type="InterPro" id="IPR005025">
    <property type="entry name" value="FMN_Rdtase-like_dom"/>
</dbReference>
<protein>
    <submittedName>
        <fullName evidence="2">Fumarate reductase (Quinol)</fullName>
        <ecNumber evidence="2">1.3.5.4</ecNumber>
    </submittedName>
    <submittedName>
        <fullName evidence="4">NAD(P)H-dependent oxidoreductase</fullName>
    </submittedName>
    <submittedName>
        <fullName evidence="3">NADPH-dependent FMN reductase</fullName>
    </submittedName>
</protein>
<name>A0A0Q0U495_PEDPE</name>
<reference evidence="4" key="5">
    <citation type="submission" date="2020-11" db="EMBL/GenBank/DDBJ databases">
        <title>Antibiotic susceptibility profiles of Pediococcus pentosaceus from various origins and their implications for the safety assessment of strains with food-technology applications.</title>
        <authorList>
            <person name="Shani N."/>
            <person name="Oberhaensli S."/>
            <person name="Arias E."/>
        </authorList>
    </citation>
    <scope>NUCLEOTIDE SEQUENCE</scope>
    <source>
        <strain evidence="5">FAM 19164</strain>
        <strain evidence="4">FAM 24207</strain>
    </source>
</reference>
<evidence type="ECO:0000259" key="1">
    <source>
        <dbReference type="Pfam" id="PF03358"/>
    </source>
</evidence>
<dbReference type="EC" id="1.3.5.4" evidence="2"/>
<dbReference type="EMBL" id="JADOFV010000004">
    <property type="protein sequence ID" value="MBF7127812.1"/>
    <property type="molecule type" value="Genomic_DNA"/>
</dbReference>
<dbReference type="InterPro" id="IPR050712">
    <property type="entry name" value="NAD(P)H-dep_reductase"/>
</dbReference>
<dbReference type="Proteomes" id="UP000196118">
    <property type="component" value="Chromosome"/>
</dbReference>
<dbReference type="EMBL" id="WENB01000004">
    <property type="protein sequence ID" value="KAF0412941.1"/>
    <property type="molecule type" value="Genomic_DNA"/>
</dbReference>
<organism evidence="2 6">
    <name type="scientific">Pediococcus pentosaceus</name>
    <dbReference type="NCBI Taxonomy" id="1255"/>
    <lineage>
        <taxon>Bacteria</taxon>
        <taxon>Bacillati</taxon>
        <taxon>Bacillota</taxon>
        <taxon>Bacilli</taxon>
        <taxon>Lactobacillales</taxon>
        <taxon>Lactobacillaceae</taxon>
        <taxon>Pediococcus</taxon>
    </lineage>
</organism>
<reference evidence="3 7" key="2">
    <citation type="submission" date="2019-10" db="EMBL/GenBank/DDBJ databases">
        <authorList>
            <person name="Irmler S."/>
            <person name="Berthoud H."/>
            <person name="Roetschi A."/>
            <person name="Arias E."/>
            <person name="Shani N."/>
            <person name="Wuethrich D."/>
            <person name="Bruggmann R."/>
        </authorList>
    </citation>
    <scope>NUCLEOTIDE SEQUENCE [LARGE SCALE GENOMIC DNA]</scope>
    <source>
        <strain evidence="3 7">FAM13073</strain>
    </source>
</reference>
<gene>
    <name evidence="2" type="primary">frdA</name>
    <name evidence="3" type="ORF">GBO79_07315</name>
    <name evidence="4" type="ORF">ITQ90_04425</name>
    <name evidence="5" type="ORF">ITQ97_08370</name>
    <name evidence="2" type="ORF">S100892_00719</name>
</gene>
<evidence type="ECO:0000313" key="4">
    <source>
        <dbReference type="EMBL" id="MBF7114742.1"/>
    </source>
</evidence>
<dbReference type="PANTHER" id="PTHR30543:SF21">
    <property type="entry name" value="NAD(P)H-DEPENDENT FMN REDUCTASE LOT6"/>
    <property type="match status" value="1"/>
</dbReference>
<reference evidence="3" key="3">
    <citation type="submission" date="2019-12" db="EMBL/GenBank/DDBJ databases">
        <title>SpeciesPrimer: A bioinformatics pipeline dedicated to the design of qPCR primers for the quantification of bacterial species.</title>
        <authorList>
            <person name="Dreier M."/>
            <person name="Berthoud H."/>
            <person name="Shani N."/>
            <person name="Wechsler D."/>
            <person name="Junier P."/>
        </authorList>
    </citation>
    <scope>NUCLEOTIDE SEQUENCE</scope>
    <source>
        <strain evidence="3">FAM13073</strain>
    </source>
</reference>
<keyword evidence="2" id="KW-0560">Oxidoreductase</keyword>
<dbReference type="PANTHER" id="PTHR30543">
    <property type="entry name" value="CHROMATE REDUCTASE"/>
    <property type="match status" value="1"/>
</dbReference>
<dbReference type="RefSeq" id="WP_002833656.1">
    <property type="nucleotide sequence ID" value="NZ_BJZY01000003.1"/>
</dbReference>
<dbReference type="Proteomes" id="UP000472573">
    <property type="component" value="Unassembled WGS sequence"/>
</dbReference>
<sequence length="210" mass="23380">MKKFVAIVGTNSKKSTNRKLLQYMQKRYKNDAEIKLVEVAGLPIFKKTEEMAIPKQAQGIAHELENADGVIIGTPEYDHSVPAILLSTLAWLSYGIHPLLDKPVMITGASYGALGASRAQAQLRQILDSPEIKARIMPSSEFLLANSLKAFDSAGNLIDQEQVERLDGLFEDFILFSDISKQLNHANSNNAKEMQNFSWDEGSGRRDEEK</sequence>
<evidence type="ECO:0000313" key="6">
    <source>
        <dbReference type="Proteomes" id="UP000196118"/>
    </source>
</evidence>
<dbReference type="GO" id="GO:0010181">
    <property type="term" value="F:FMN binding"/>
    <property type="evidence" value="ECO:0007669"/>
    <property type="project" value="TreeGrafter"/>
</dbReference>